<comment type="caution">
    <text evidence="1">The sequence shown here is derived from an EMBL/GenBank/DDBJ whole genome shotgun (WGS) entry which is preliminary data.</text>
</comment>
<reference evidence="1" key="1">
    <citation type="submission" date="2018-11" db="EMBL/GenBank/DDBJ databases">
        <title>The sequence and de novo assembly of Larimichthys crocea genome using PacBio and Hi-C technologies.</title>
        <authorList>
            <person name="Xu P."/>
            <person name="Chen B."/>
            <person name="Zhou Z."/>
            <person name="Ke Q."/>
            <person name="Wu Y."/>
            <person name="Bai H."/>
            <person name="Pu F."/>
        </authorList>
    </citation>
    <scope>NUCLEOTIDE SEQUENCE</scope>
    <source>
        <tissue evidence="1">Muscle</tissue>
    </source>
</reference>
<keyword evidence="2" id="KW-1185">Reference proteome</keyword>
<evidence type="ECO:0000313" key="1">
    <source>
        <dbReference type="EMBL" id="TMS19341.1"/>
    </source>
</evidence>
<proteinExistence type="predicted"/>
<name>A0ACD3RID5_LARCR</name>
<accession>A0ACD3RID5</accession>
<sequence>MSLTGRLETGLEFIEFLGDRVSNTNKEQLRDIYNSEFRGRKGIKDPNFSNVVYALVKFNKASIRQGKLFLNVKPKKKLATEILSKLKVNRKKLTADKWGIVITSDPVSTGGKVQFTVDRLRELFILKFHILNKGTNCIHFTYYTALHKMGCFTLEDKRRVTRACPLFLCPGRLKQLARTPLAVDLGPVSPYKPFKLVTRKAVNTVIVEGIPPQSSVVHPLKMAVKLPEYKYQTYLKELAKQGMEDSEYLSPALRQRLPSVKGVLNSALRMKTYSHRFHLLLHLEEIQMEADIRKYDLPNQTMTQDQSNRKLLILRVPGVAENRPSVLRGDCLKVAKSEDKVEPIIKYNGYVHRVELDRVKLGFSKKLTDIFISNMKFNVEFEINRYPLRLQHRAVDLAVNHQLEEVLFPSGAAEANLAMPKLRILNHQLENNPQQHAAVQRIVAGSSKPAPHLVFGPPGTGKTITLVEAMNQVSRADPSVHILACAPSNSACDLLCERLLVHMDSHKVYRMYASSRDPRNVPKNLLKCCNWDPSQDSFVFPEAGTLMKYTIVVTTMITAGRLVSGGIPVGHFTHVFLDEGGQAVEPECVIAIAGLLECREGSVGGGRRSQTAGTDPSITYRTAAWTRSHAAILKIPNELFYENELQVFADQWDREAYCNWEHLPKKGFPVIFHGVVGKDEREANSPSFFNVSEIEVVVDYLTKLIETQGKKGLPKLSAKDIGIIAPYRKQVEKIQKALRSVSALKKLSDLTELKVGSVEEFQGQERRIIVVSTVRSSINYVKMDKDFSLGFLTNEKRFNVAMTRARSLLIVVGNPVILNKDPIWNKFISYCVQEKGYTGFNFKDAEGEDDIVSRLATLKINMDSDS</sequence>
<organism evidence="1 2">
    <name type="scientific">Larimichthys crocea</name>
    <name type="common">Large yellow croaker</name>
    <name type="synonym">Pseudosciaena crocea</name>
    <dbReference type="NCBI Taxonomy" id="215358"/>
    <lineage>
        <taxon>Eukaryota</taxon>
        <taxon>Metazoa</taxon>
        <taxon>Chordata</taxon>
        <taxon>Craniata</taxon>
        <taxon>Vertebrata</taxon>
        <taxon>Euteleostomi</taxon>
        <taxon>Actinopterygii</taxon>
        <taxon>Neopterygii</taxon>
        <taxon>Teleostei</taxon>
        <taxon>Neoteleostei</taxon>
        <taxon>Acanthomorphata</taxon>
        <taxon>Eupercaria</taxon>
        <taxon>Sciaenidae</taxon>
        <taxon>Larimichthys</taxon>
    </lineage>
</organism>
<dbReference type="Proteomes" id="UP000793456">
    <property type="component" value="Chromosome V"/>
</dbReference>
<evidence type="ECO:0000313" key="2">
    <source>
        <dbReference type="Proteomes" id="UP000793456"/>
    </source>
</evidence>
<gene>
    <name evidence="1" type="ORF">E3U43_003662</name>
</gene>
<protein>
    <submittedName>
        <fullName evidence="1">Uncharacterized protein</fullName>
    </submittedName>
</protein>
<dbReference type="EMBL" id="CM011678">
    <property type="protein sequence ID" value="TMS19341.1"/>
    <property type="molecule type" value="Genomic_DNA"/>
</dbReference>